<proteinExistence type="predicted"/>
<gene>
    <name evidence="1" type="ORF">TBIB3V08_LOCUS11485</name>
</gene>
<evidence type="ECO:0000313" key="1">
    <source>
        <dbReference type="EMBL" id="CAD7449206.1"/>
    </source>
</evidence>
<protein>
    <submittedName>
        <fullName evidence="1">Uncharacterized protein</fullName>
    </submittedName>
</protein>
<dbReference type="InterPro" id="IPR052220">
    <property type="entry name" value="METTL25"/>
</dbReference>
<dbReference type="AlphaFoldDB" id="A0A7R9I6B9"/>
<reference evidence="1" key="1">
    <citation type="submission" date="2020-11" db="EMBL/GenBank/DDBJ databases">
        <authorList>
            <person name="Tran Van P."/>
        </authorList>
    </citation>
    <scope>NUCLEOTIDE SEQUENCE</scope>
</reference>
<name>A0A7R9I6B9_9NEOP</name>
<accession>A0A7R9I6B9</accession>
<dbReference type="PANTHER" id="PTHR12496:SF2">
    <property type="entry name" value="METHYLTRANSFERASE-LIKE PROTEIN 25B"/>
    <property type="match status" value="1"/>
</dbReference>
<dbReference type="PANTHER" id="PTHR12496">
    <property type="entry name" value="CGI-41 METHYLTRANSFERASE"/>
    <property type="match status" value="1"/>
</dbReference>
<dbReference type="EMBL" id="OD571316">
    <property type="protein sequence ID" value="CAD7449206.1"/>
    <property type="molecule type" value="Genomic_DNA"/>
</dbReference>
<organism evidence="1">
    <name type="scientific">Timema bartmani</name>
    <dbReference type="NCBI Taxonomy" id="61472"/>
    <lineage>
        <taxon>Eukaryota</taxon>
        <taxon>Metazoa</taxon>
        <taxon>Ecdysozoa</taxon>
        <taxon>Arthropoda</taxon>
        <taxon>Hexapoda</taxon>
        <taxon>Insecta</taxon>
        <taxon>Pterygota</taxon>
        <taxon>Neoptera</taxon>
        <taxon>Polyneoptera</taxon>
        <taxon>Phasmatodea</taxon>
        <taxon>Timematodea</taxon>
        <taxon>Timematoidea</taxon>
        <taxon>Timematidae</taxon>
        <taxon>Timema</taxon>
    </lineage>
</organism>
<sequence length="163" mass="18598">MSLKQSVRRVQLSSNHRPKCHTWNYLTHSVATSEPSLLPCAILTTGPVHSYRAALEQIIVKRWPNLRHTAIKSVKHTKQITFTQYCERAVERLGLKLTEDDLTAEDAERNLSQWKQVVTFYSLRLILAPLVETVLLLDRLLFLREAGQDSQLCSSTKSISLLS</sequence>